<reference evidence="3" key="1">
    <citation type="submission" date="2022-03" db="EMBL/GenBank/DDBJ databases">
        <authorList>
            <person name="Sayadi A."/>
        </authorList>
    </citation>
    <scope>NUCLEOTIDE SEQUENCE</scope>
</reference>
<dbReference type="OrthoDB" id="8034802at2759"/>
<dbReference type="AlphaFoldDB" id="A0A9P0VS38"/>
<evidence type="ECO:0000259" key="2">
    <source>
        <dbReference type="Pfam" id="PF18701"/>
    </source>
</evidence>
<protein>
    <recommendedName>
        <fullName evidence="2">DUF5641 domain-containing protein</fullName>
    </recommendedName>
</protein>
<comment type="caution">
    <text evidence="3">The sequence shown here is derived from an EMBL/GenBank/DDBJ whole genome shotgun (WGS) entry which is preliminary data.</text>
</comment>
<proteinExistence type="predicted"/>
<dbReference type="Proteomes" id="UP001152888">
    <property type="component" value="Unassembled WGS sequence"/>
</dbReference>
<evidence type="ECO:0000313" key="3">
    <source>
        <dbReference type="EMBL" id="CAH2018589.1"/>
    </source>
</evidence>
<organism evidence="3 4">
    <name type="scientific">Acanthoscelides obtectus</name>
    <name type="common">Bean weevil</name>
    <name type="synonym">Bruchus obtectus</name>
    <dbReference type="NCBI Taxonomy" id="200917"/>
    <lineage>
        <taxon>Eukaryota</taxon>
        <taxon>Metazoa</taxon>
        <taxon>Ecdysozoa</taxon>
        <taxon>Arthropoda</taxon>
        <taxon>Hexapoda</taxon>
        <taxon>Insecta</taxon>
        <taxon>Pterygota</taxon>
        <taxon>Neoptera</taxon>
        <taxon>Endopterygota</taxon>
        <taxon>Coleoptera</taxon>
        <taxon>Polyphaga</taxon>
        <taxon>Cucujiformia</taxon>
        <taxon>Chrysomeloidea</taxon>
        <taxon>Chrysomelidae</taxon>
        <taxon>Bruchinae</taxon>
        <taxon>Bruchini</taxon>
        <taxon>Acanthoscelides</taxon>
    </lineage>
</organism>
<dbReference type="InterPro" id="IPR040676">
    <property type="entry name" value="DUF5641"/>
</dbReference>
<dbReference type="Pfam" id="PF18701">
    <property type="entry name" value="DUF5641"/>
    <property type="match status" value="1"/>
</dbReference>
<dbReference type="PANTHER" id="PTHR47331">
    <property type="entry name" value="PHD-TYPE DOMAIN-CONTAINING PROTEIN"/>
    <property type="match status" value="1"/>
</dbReference>
<keyword evidence="4" id="KW-1185">Reference proteome</keyword>
<name>A0A9P0VS38_ACAOB</name>
<sequence>MDYVSKGDSSRYQSDKRYSKGSARSKGLVTSGISNQGENVSKSNRVCYNCKGDHSIFYCSDFLKLSVQERFNKVKSLQLCLNCLRKEHTSRDCKSSGCRLCHIKHNTLLHTNQNVSVSVTQVDEINDTHNESNEVKVGATQCTLVAAQNALLATAQVDVTDKITSMVPDNNIPIQHFNLPVNIKLADPEFNVTRNIDILIGADVFWQILESERINISKDLPILQNTKLGWVLAGPLSMPVTKTQCHLSVTDPLQNQLRKFWELEEIPFDSPAWSPEERLCEKHFIENLQVLENGRFMASLPFKESPDKLVIRPPAQPFSTRWSKEYISELQQRCRWKQTRGDLQIEQLVLMKDDNAPPASGVLEESFSCHLAPTASPELHR</sequence>
<evidence type="ECO:0000256" key="1">
    <source>
        <dbReference type="SAM" id="MobiDB-lite"/>
    </source>
</evidence>
<accession>A0A9P0VS38</accession>
<gene>
    <name evidence="3" type="ORF">ACAOBT_LOCUS36704</name>
</gene>
<evidence type="ECO:0000313" key="4">
    <source>
        <dbReference type="Proteomes" id="UP001152888"/>
    </source>
</evidence>
<dbReference type="EMBL" id="CAKOFQ010009835">
    <property type="protein sequence ID" value="CAH2018589.1"/>
    <property type="molecule type" value="Genomic_DNA"/>
</dbReference>
<feature type="domain" description="DUF5641" evidence="2">
    <location>
        <begin position="315"/>
        <end position="360"/>
    </location>
</feature>
<feature type="region of interest" description="Disordered" evidence="1">
    <location>
        <begin position="1"/>
        <end position="34"/>
    </location>
</feature>
<dbReference type="PANTHER" id="PTHR47331:SF1">
    <property type="entry name" value="GAG-LIKE PROTEIN"/>
    <property type="match status" value="1"/>
</dbReference>